<sequence length="206" mass="23012">MNSSTSHSARAQIVAKSCDNIFPMKKNPPSSRRTPSFSSSSSSSSFESSSYFPDDSPLSPATPLRFSGVPFSWEHLPGIPKKIDNNKKESFLKQLPLPPPLTPQKLHFDPDIGVKKKFNSNGDHSFRKDPFVAALVECSKDADDDDFTSSKLFWNGGKVTRSISDRFGFVNLYTSCKRTCAVSESIVYLPRSGRTSYDLIHHRRSR</sequence>
<keyword evidence="2" id="KW-1185">Reference proteome</keyword>
<organism evidence="1 2">
    <name type="scientific">Pistacia integerrima</name>
    <dbReference type="NCBI Taxonomy" id="434235"/>
    <lineage>
        <taxon>Eukaryota</taxon>
        <taxon>Viridiplantae</taxon>
        <taxon>Streptophyta</taxon>
        <taxon>Embryophyta</taxon>
        <taxon>Tracheophyta</taxon>
        <taxon>Spermatophyta</taxon>
        <taxon>Magnoliopsida</taxon>
        <taxon>eudicotyledons</taxon>
        <taxon>Gunneridae</taxon>
        <taxon>Pentapetalae</taxon>
        <taxon>rosids</taxon>
        <taxon>malvids</taxon>
        <taxon>Sapindales</taxon>
        <taxon>Anacardiaceae</taxon>
        <taxon>Pistacia</taxon>
    </lineage>
</organism>
<reference evidence="2" key="1">
    <citation type="journal article" date="2023" name="G3 (Bethesda)">
        <title>Genome assembly and association tests identify interacting loci associated with vigor, precocity, and sex in interspecific pistachio rootstocks.</title>
        <authorList>
            <person name="Palmer W."/>
            <person name="Jacygrad E."/>
            <person name="Sagayaradj S."/>
            <person name="Cavanaugh K."/>
            <person name="Han R."/>
            <person name="Bertier L."/>
            <person name="Beede B."/>
            <person name="Kafkas S."/>
            <person name="Golino D."/>
            <person name="Preece J."/>
            <person name="Michelmore R."/>
        </authorList>
    </citation>
    <scope>NUCLEOTIDE SEQUENCE [LARGE SCALE GENOMIC DNA]</scope>
</reference>
<name>A0ACC0XXM1_9ROSI</name>
<comment type="caution">
    <text evidence="1">The sequence shown here is derived from an EMBL/GenBank/DDBJ whole genome shotgun (WGS) entry which is preliminary data.</text>
</comment>
<evidence type="ECO:0000313" key="1">
    <source>
        <dbReference type="EMBL" id="KAJ0025964.1"/>
    </source>
</evidence>
<gene>
    <name evidence="1" type="ORF">Pint_07720</name>
</gene>
<protein>
    <submittedName>
        <fullName evidence="1">Uncharacterized protein</fullName>
    </submittedName>
</protein>
<dbReference type="Proteomes" id="UP001163603">
    <property type="component" value="Chromosome 10"/>
</dbReference>
<proteinExistence type="predicted"/>
<dbReference type="EMBL" id="CM047745">
    <property type="protein sequence ID" value="KAJ0025964.1"/>
    <property type="molecule type" value="Genomic_DNA"/>
</dbReference>
<accession>A0ACC0XXM1</accession>
<evidence type="ECO:0000313" key="2">
    <source>
        <dbReference type="Proteomes" id="UP001163603"/>
    </source>
</evidence>